<protein>
    <submittedName>
        <fullName evidence="1">Uncharacterized protein</fullName>
    </submittedName>
</protein>
<dbReference type="AlphaFoldDB" id="A0AAC8YG90"/>
<reference evidence="1 3" key="2">
    <citation type="submission" date="2016-02" db="EMBL/GenBank/DDBJ databases">
        <title>Complete Genome Sequence of Propionibacterium acidipropionici ATCC 55737.</title>
        <authorList>
            <person name="Luna Flores C.H."/>
            <person name="Nielsen L.K."/>
            <person name="Marcellin E."/>
        </authorList>
    </citation>
    <scope>NUCLEOTIDE SEQUENCE [LARGE SCALE GENOMIC DNA]</scope>
    <source>
        <strain evidence="1 3">ATCC 55737</strain>
    </source>
</reference>
<name>A0AAC8YG90_9ACTN</name>
<sequence length="77" mass="7692">MRLSPPELGAVGLGLATEGCAFCTTVSVGSSPPATTGGSIAGASFTNAWASASARFSAWSSSDPRAYTAMIWPPPAQ</sequence>
<evidence type="ECO:0000313" key="3">
    <source>
        <dbReference type="Proteomes" id="UP000075221"/>
    </source>
</evidence>
<reference evidence="2 4" key="1">
    <citation type="journal article" date="2016" name="Plant Dis.">
        <title>Improved production of propionic acid using genome shuffling.</title>
        <authorList>
            <person name="Luna-Flores C.H."/>
            <person name="Palfreyman R.W."/>
            <person name="Kromer J.O."/>
            <person name="Nielsen L.K."/>
            <person name="Marcellin E."/>
        </authorList>
    </citation>
    <scope>NUCLEOTIDE SEQUENCE [LARGE SCALE GENOMIC DNA]</scope>
    <source>
        <strain evidence="2 4">F3E8</strain>
    </source>
</reference>
<accession>A0AAC8YG90</accession>
<dbReference type="EMBL" id="CP015970">
    <property type="protein sequence ID" value="AOZ47513.1"/>
    <property type="molecule type" value="Genomic_DNA"/>
</dbReference>
<dbReference type="Proteomes" id="UP000075221">
    <property type="component" value="Chromosome"/>
</dbReference>
<evidence type="ECO:0000313" key="1">
    <source>
        <dbReference type="EMBL" id="AMS06050.1"/>
    </source>
</evidence>
<dbReference type="EMBL" id="CP014352">
    <property type="protein sequence ID" value="AMS06050.1"/>
    <property type="molecule type" value="Genomic_DNA"/>
</dbReference>
<organism evidence="1 3">
    <name type="scientific">Acidipropionibacterium acidipropionici</name>
    <dbReference type="NCBI Taxonomy" id="1748"/>
    <lineage>
        <taxon>Bacteria</taxon>
        <taxon>Bacillati</taxon>
        <taxon>Actinomycetota</taxon>
        <taxon>Actinomycetes</taxon>
        <taxon>Propionibacteriales</taxon>
        <taxon>Propionibacteriaceae</taxon>
        <taxon>Acidipropionibacterium</taxon>
    </lineage>
</organism>
<keyword evidence="4" id="KW-1185">Reference proteome</keyword>
<dbReference type="Proteomes" id="UP000178666">
    <property type="component" value="Chromosome"/>
</dbReference>
<proteinExistence type="predicted"/>
<evidence type="ECO:0000313" key="2">
    <source>
        <dbReference type="EMBL" id="AOZ47513.1"/>
    </source>
</evidence>
<evidence type="ECO:0000313" key="4">
    <source>
        <dbReference type="Proteomes" id="UP000178666"/>
    </source>
</evidence>
<gene>
    <name evidence="2" type="ORF">A8L58_13465</name>
    <name evidence="1" type="ORF">AXH35_12015</name>
</gene>